<evidence type="ECO:0000259" key="8">
    <source>
        <dbReference type="Pfam" id="PF02687"/>
    </source>
</evidence>
<feature type="transmembrane region" description="Helical" evidence="7">
    <location>
        <begin position="457"/>
        <end position="485"/>
    </location>
</feature>
<feature type="transmembrane region" description="Helical" evidence="7">
    <location>
        <begin position="820"/>
        <end position="841"/>
    </location>
</feature>
<dbReference type="EMBL" id="ADKM02000091">
    <property type="protein sequence ID" value="EGC02540.1"/>
    <property type="molecule type" value="Genomic_DNA"/>
</dbReference>
<dbReference type="eggNOG" id="COG0577">
    <property type="taxonomic scope" value="Bacteria"/>
</dbReference>
<organism evidence="9 10">
    <name type="scientific">Ruminococcus albus 8</name>
    <dbReference type="NCBI Taxonomy" id="246199"/>
    <lineage>
        <taxon>Bacteria</taxon>
        <taxon>Bacillati</taxon>
        <taxon>Bacillota</taxon>
        <taxon>Clostridia</taxon>
        <taxon>Eubacteriales</taxon>
        <taxon>Oscillospiraceae</taxon>
        <taxon>Ruminococcus</taxon>
    </lineage>
</organism>
<keyword evidence="5 7" id="KW-0472">Membrane</keyword>
<dbReference type="STRING" id="246199.CUS_7113"/>
<dbReference type="Pfam" id="PF02687">
    <property type="entry name" value="FtsX"/>
    <property type="match status" value="1"/>
</dbReference>
<dbReference type="Proteomes" id="UP000004259">
    <property type="component" value="Unassembled WGS sequence"/>
</dbReference>
<feature type="domain" description="ABC3 transporter permease C-terminal" evidence="8">
    <location>
        <begin position="778"/>
        <end position="896"/>
    </location>
</feature>
<comment type="similarity">
    <text evidence="6">Belongs to the ABC-4 integral membrane protein family.</text>
</comment>
<dbReference type="GO" id="GO:0022857">
    <property type="term" value="F:transmembrane transporter activity"/>
    <property type="evidence" value="ECO:0007669"/>
    <property type="project" value="TreeGrafter"/>
</dbReference>
<keyword evidence="4 7" id="KW-1133">Transmembrane helix</keyword>
<feature type="transmembrane region" description="Helical" evidence="7">
    <location>
        <begin position="414"/>
        <end position="436"/>
    </location>
</feature>
<evidence type="ECO:0000256" key="2">
    <source>
        <dbReference type="ARBA" id="ARBA00022475"/>
    </source>
</evidence>
<evidence type="ECO:0000313" key="10">
    <source>
        <dbReference type="Proteomes" id="UP000004259"/>
    </source>
</evidence>
<keyword evidence="3 7" id="KW-0812">Transmembrane</keyword>
<protein>
    <submittedName>
        <fullName evidence="9">Efflux ABC transporter, permease protein</fullName>
    </submittedName>
</protein>
<dbReference type="InterPro" id="IPR023908">
    <property type="entry name" value="xxxLxxG_rpt"/>
</dbReference>
<feature type="transmembrane region" description="Helical" evidence="7">
    <location>
        <begin position="505"/>
        <end position="529"/>
    </location>
</feature>
<evidence type="ECO:0000256" key="6">
    <source>
        <dbReference type="ARBA" id="ARBA00038076"/>
    </source>
</evidence>
<feature type="transmembrane region" description="Helical" evidence="7">
    <location>
        <begin position="573"/>
        <end position="594"/>
    </location>
</feature>
<accession>E9SDU7</accession>
<sequence length="904" mass="100677">MRRVLRKRLPRDLKAGIGRYLALVLVIAMGIYLVIGIVGSAETVLHGTEEKRSKFNTEDGFFTVFLPLTDDELAEISAGGTEIQAEFYTDLAVDENTRLRMFKNRQRIDKVILDEGRLAENDSECVIEKRYAAENNISLGDKIQAGGAEFTVCGIGCVPDYDQPKAKFSDTAVQSKYFGLIFVTDECYDNVRRTTSQKAEEYVYAYTLGDGVTDDDLKGRIKELDLDYTKVEDKYFRETIDDILADRKDLEDGVDELYDGTAELSDGMKDMTAHNDELNDAAQAMVDSFFAQANSEPHLMLASVKLTEENYEKELDELIEATKSQDLKDLKEGLAGVIAFRDGLRDYTDGAQEASDGSDELKDGVSKLRDGIGEMLDEVFDIDIDNLISYVAEGDNERIEAAAGDVVMDRNAGLVAGIIVLILFGYVISVFVVHRVESEASVIGALYALGVKKKDLLGHYITLPTIVAFLGGLAGTALGFSPVGIGTQLQDSYGYFSLPQYDIYYAPYLLVYGLILPPVIADVVNALVINKKLSRTALSLIKNEQGASSYKQFNIRTKSFPTMFRIRQMLREVRSAAAVVLGMLVSLMVIMLGLDCYVMCQAVKHDNVADTDYQYMYLYKYPEENVPAGGEGAYVETLSTDCMGYTLDVTVIGLNENSKYFDARPEKGKNRAVINNSLVQRYGYKIGDRVTFTDMANDTDYSFTVTDVAEYSPGFTIFMDIDSMRELFGEEDDYFNAVYSDKALDIEQGRLYSVTSKADIEKSAGVYVEQMASLVWTLIIAGTVIFIVVMYLMMGVMIDRSSFGIALIKIFGYRPREVRSLYLNGNLMVVAVGALVCIPLSKFLMDCIYPSFIPNVACSMVLEFPPYLYLIIYVMVLAVYFVSSALLTRKLSRITPAEVLKNRE</sequence>
<reference evidence="9 10" key="1">
    <citation type="submission" date="2011-02" db="EMBL/GenBank/DDBJ databases">
        <authorList>
            <person name="Nelson K.E."/>
            <person name="Sutton G."/>
            <person name="Torralba M."/>
            <person name="Durkin S."/>
            <person name="Harkins D."/>
            <person name="Montgomery R."/>
            <person name="Ziemer C."/>
            <person name="Klaassens E."/>
            <person name="Ocuiv P."/>
            <person name="Morrison M."/>
        </authorList>
    </citation>
    <scope>NUCLEOTIDE SEQUENCE [LARGE SCALE GENOMIC DNA]</scope>
    <source>
        <strain evidence="9 10">8</strain>
    </source>
</reference>
<dbReference type="OrthoDB" id="2934570at2"/>
<dbReference type="InterPro" id="IPR050250">
    <property type="entry name" value="Macrolide_Exporter_MacB"/>
</dbReference>
<proteinExistence type="inferred from homology"/>
<gene>
    <name evidence="9" type="ORF">CUS_7113</name>
</gene>
<keyword evidence="10" id="KW-1185">Reference proteome</keyword>
<evidence type="ECO:0000256" key="3">
    <source>
        <dbReference type="ARBA" id="ARBA00022692"/>
    </source>
</evidence>
<dbReference type="RefSeq" id="WP_002850406.1">
    <property type="nucleotide sequence ID" value="NZ_ADKM02000091.1"/>
</dbReference>
<evidence type="ECO:0000313" key="9">
    <source>
        <dbReference type="EMBL" id="EGC02540.1"/>
    </source>
</evidence>
<feature type="transmembrane region" description="Helical" evidence="7">
    <location>
        <begin position="774"/>
        <end position="799"/>
    </location>
</feature>
<comment type="caution">
    <text evidence="9">The sequence shown here is derived from an EMBL/GenBank/DDBJ whole genome shotgun (WGS) entry which is preliminary data.</text>
</comment>
<dbReference type="AlphaFoldDB" id="E9SDU7"/>
<dbReference type="NCBIfam" id="TIGR03057">
    <property type="entry name" value="xxxLxxG_by_4"/>
    <property type="match status" value="1"/>
</dbReference>
<evidence type="ECO:0000256" key="1">
    <source>
        <dbReference type="ARBA" id="ARBA00004651"/>
    </source>
</evidence>
<comment type="subcellular location">
    <subcellularLocation>
        <location evidence="1">Cell membrane</location>
        <topology evidence="1">Multi-pass membrane protein</topology>
    </subcellularLocation>
</comment>
<feature type="transmembrane region" description="Helical" evidence="7">
    <location>
        <begin position="20"/>
        <end position="41"/>
    </location>
</feature>
<feature type="transmembrane region" description="Helical" evidence="7">
    <location>
        <begin position="867"/>
        <end position="887"/>
    </location>
</feature>
<dbReference type="GO" id="GO:0005886">
    <property type="term" value="C:plasma membrane"/>
    <property type="evidence" value="ECO:0007669"/>
    <property type="project" value="UniProtKB-SubCell"/>
</dbReference>
<name>E9SDU7_RUMAL</name>
<dbReference type="InterPro" id="IPR003838">
    <property type="entry name" value="ABC3_permease_C"/>
</dbReference>
<evidence type="ECO:0000256" key="5">
    <source>
        <dbReference type="ARBA" id="ARBA00023136"/>
    </source>
</evidence>
<evidence type="ECO:0000256" key="4">
    <source>
        <dbReference type="ARBA" id="ARBA00022989"/>
    </source>
</evidence>
<evidence type="ECO:0000256" key="7">
    <source>
        <dbReference type="SAM" id="Phobius"/>
    </source>
</evidence>
<dbReference type="PANTHER" id="PTHR30572">
    <property type="entry name" value="MEMBRANE COMPONENT OF TRANSPORTER-RELATED"/>
    <property type="match status" value="1"/>
</dbReference>
<dbReference type="PANTHER" id="PTHR30572:SF4">
    <property type="entry name" value="ABC TRANSPORTER PERMEASE YTRF"/>
    <property type="match status" value="1"/>
</dbReference>
<keyword evidence="2" id="KW-1003">Cell membrane</keyword>